<feature type="transmembrane region" description="Helical" evidence="2">
    <location>
        <begin position="33"/>
        <end position="55"/>
    </location>
</feature>
<feature type="transmembrane region" description="Helical" evidence="2">
    <location>
        <begin position="9"/>
        <end position="27"/>
    </location>
</feature>
<evidence type="ECO:0008006" key="5">
    <source>
        <dbReference type="Google" id="ProtNLM"/>
    </source>
</evidence>
<dbReference type="RefSeq" id="WP_228867538.1">
    <property type="nucleotide sequence ID" value="NZ_JAHUVW010000001.1"/>
</dbReference>
<keyword evidence="2" id="KW-0472">Membrane</keyword>
<name>A0ABS6TLI9_STRHA</name>
<protein>
    <recommendedName>
        <fullName evidence="5">MFS transporter</fullName>
    </recommendedName>
</protein>
<dbReference type="Proteomes" id="UP000735541">
    <property type="component" value="Unassembled WGS sequence"/>
</dbReference>
<evidence type="ECO:0000256" key="2">
    <source>
        <dbReference type="SAM" id="Phobius"/>
    </source>
</evidence>
<feature type="region of interest" description="Disordered" evidence="1">
    <location>
        <begin position="65"/>
        <end position="98"/>
    </location>
</feature>
<dbReference type="EMBL" id="JAHUVW010000001">
    <property type="protein sequence ID" value="MBV7668999.1"/>
    <property type="molecule type" value="Genomic_DNA"/>
</dbReference>
<evidence type="ECO:0000313" key="3">
    <source>
        <dbReference type="EMBL" id="MBV7668999.1"/>
    </source>
</evidence>
<comment type="caution">
    <text evidence="3">The sequence shown here is derived from an EMBL/GenBank/DDBJ whole genome shotgun (WGS) entry which is preliminary data.</text>
</comment>
<proteinExistence type="predicted"/>
<reference evidence="3 4" key="1">
    <citation type="submission" date="2021-07" db="EMBL/GenBank/DDBJ databases">
        <title>Sequencing Streptomyces halstedii LGO-A4 genome an citrus endophytic actinomycete.</title>
        <authorList>
            <person name="Samborskyy M."/>
            <person name="Scott N."/>
            <person name="Deglau R."/>
            <person name="Dickens S."/>
            <person name="Oliveira L.G."/>
        </authorList>
    </citation>
    <scope>NUCLEOTIDE SEQUENCE [LARGE SCALE GENOMIC DNA]</scope>
    <source>
        <strain evidence="3 4">LGO-A4</strain>
    </source>
</reference>
<keyword evidence="2" id="KW-0812">Transmembrane</keyword>
<evidence type="ECO:0000313" key="4">
    <source>
        <dbReference type="Proteomes" id="UP000735541"/>
    </source>
</evidence>
<gene>
    <name evidence="3" type="ORF">STHAL_05765</name>
</gene>
<keyword evidence="2" id="KW-1133">Transmembrane helix</keyword>
<accession>A0ABS6TLI9</accession>
<sequence>MPRLSAAQVFYGSATVVLSALAMLLLSRTDSGAGVAVIGAAALVLGLLVAVTVTVPRPGRARALRTAGASGTARAPHRVEAVRTPARAHRAGDHSLHR</sequence>
<keyword evidence="4" id="KW-1185">Reference proteome</keyword>
<organism evidence="3 4">
    <name type="scientific">Streptomyces halstedii</name>
    <dbReference type="NCBI Taxonomy" id="1944"/>
    <lineage>
        <taxon>Bacteria</taxon>
        <taxon>Bacillati</taxon>
        <taxon>Actinomycetota</taxon>
        <taxon>Actinomycetes</taxon>
        <taxon>Kitasatosporales</taxon>
        <taxon>Streptomycetaceae</taxon>
        <taxon>Streptomyces</taxon>
    </lineage>
</organism>
<evidence type="ECO:0000256" key="1">
    <source>
        <dbReference type="SAM" id="MobiDB-lite"/>
    </source>
</evidence>